<gene>
    <name evidence="1" type="ORF">F3Y22_tig00110895pilonHSYRG00170</name>
</gene>
<dbReference type="EMBL" id="VEPZ02001152">
    <property type="protein sequence ID" value="KAE8690368.1"/>
    <property type="molecule type" value="Genomic_DNA"/>
</dbReference>
<accession>A0A6A2ZEQ8</accession>
<dbReference type="AlphaFoldDB" id="A0A6A2ZEQ8"/>
<evidence type="ECO:0000313" key="1">
    <source>
        <dbReference type="EMBL" id="KAE8690368.1"/>
    </source>
</evidence>
<sequence length="79" mass="8913">MESHQISCFDSNLDISSEKDSPFEQAVHPRVDSLEVEEKEGQVSNVRAYRPLKMKPRKVELNHSSAASVADNSSPVTWR</sequence>
<protein>
    <submittedName>
        <fullName evidence="1">Uncharacterized protein</fullName>
    </submittedName>
</protein>
<keyword evidence="2" id="KW-1185">Reference proteome</keyword>
<name>A0A6A2ZEQ8_HIBSY</name>
<comment type="caution">
    <text evidence="1">The sequence shown here is derived from an EMBL/GenBank/DDBJ whole genome shotgun (WGS) entry which is preliminary data.</text>
</comment>
<proteinExistence type="predicted"/>
<reference evidence="1" key="1">
    <citation type="submission" date="2019-09" db="EMBL/GenBank/DDBJ databases">
        <title>Draft genome information of white flower Hibiscus syriacus.</title>
        <authorList>
            <person name="Kim Y.-M."/>
        </authorList>
    </citation>
    <scope>NUCLEOTIDE SEQUENCE [LARGE SCALE GENOMIC DNA]</scope>
    <source>
        <strain evidence="1">YM2019G1</strain>
    </source>
</reference>
<organism evidence="1 2">
    <name type="scientific">Hibiscus syriacus</name>
    <name type="common">Rose of Sharon</name>
    <dbReference type="NCBI Taxonomy" id="106335"/>
    <lineage>
        <taxon>Eukaryota</taxon>
        <taxon>Viridiplantae</taxon>
        <taxon>Streptophyta</taxon>
        <taxon>Embryophyta</taxon>
        <taxon>Tracheophyta</taxon>
        <taxon>Spermatophyta</taxon>
        <taxon>Magnoliopsida</taxon>
        <taxon>eudicotyledons</taxon>
        <taxon>Gunneridae</taxon>
        <taxon>Pentapetalae</taxon>
        <taxon>rosids</taxon>
        <taxon>malvids</taxon>
        <taxon>Malvales</taxon>
        <taxon>Malvaceae</taxon>
        <taxon>Malvoideae</taxon>
        <taxon>Hibiscus</taxon>
    </lineage>
</organism>
<evidence type="ECO:0000313" key="2">
    <source>
        <dbReference type="Proteomes" id="UP000436088"/>
    </source>
</evidence>
<dbReference type="Proteomes" id="UP000436088">
    <property type="component" value="Unassembled WGS sequence"/>
</dbReference>